<dbReference type="Proteomes" id="UP000823388">
    <property type="component" value="Chromosome 3K"/>
</dbReference>
<dbReference type="EMBL" id="CM029041">
    <property type="protein sequence ID" value="KAG2629053.1"/>
    <property type="molecule type" value="Genomic_DNA"/>
</dbReference>
<comment type="caution">
    <text evidence="1">The sequence shown here is derived from an EMBL/GenBank/DDBJ whole genome shotgun (WGS) entry which is preliminary data.</text>
</comment>
<protein>
    <submittedName>
        <fullName evidence="1">Uncharacterized protein</fullName>
    </submittedName>
</protein>
<accession>A0A8T0V891</accession>
<keyword evidence="2" id="KW-1185">Reference proteome</keyword>
<gene>
    <name evidence="1" type="ORF">PVAP13_3KG402303</name>
</gene>
<reference evidence="1" key="1">
    <citation type="submission" date="2020-05" db="EMBL/GenBank/DDBJ databases">
        <title>WGS assembly of Panicum virgatum.</title>
        <authorList>
            <person name="Lovell J.T."/>
            <person name="Jenkins J."/>
            <person name="Shu S."/>
            <person name="Juenger T.E."/>
            <person name="Schmutz J."/>
        </authorList>
    </citation>
    <scope>NUCLEOTIDE SEQUENCE</scope>
    <source>
        <strain evidence="1">AP13</strain>
    </source>
</reference>
<name>A0A8T0V891_PANVG</name>
<evidence type="ECO:0000313" key="2">
    <source>
        <dbReference type="Proteomes" id="UP000823388"/>
    </source>
</evidence>
<sequence>METWAQQWKQALDEVHQAALPYDASTYAAYLRWYHGATRWRCFPVPEDPEPHHAEIMDTFATEPPAAFHGLMDICSDVSEELFAYAERLEANPPRVARMELVSGLRRLAQRCIRGVHCASCRGTAEAAVP</sequence>
<dbReference type="AlphaFoldDB" id="A0A8T0V891"/>
<evidence type="ECO:0000313" key="1">
    <source>
        <dbReference type="EMBL" id="KAG2629053.1"/>
    </source>
</evidence>
<organism evidence="1 2">
    <name type="scientific">Panicum virgatum</name>
    <name type="common">Blackwell switchgrass</name>
    <dbReference type="NCBI Taxonomy" id="38727"/>
    <lineage>
        <taxon>Eukaryota</taxon>
        <taxon>Viridiplantae</taxon>
        <taxon>Streptophyta</taxon>
        <taxon>Embryophyta</taxon>
        <taxon>Tracheophyta</taxon>
        <taxon>Spermatophyta</taxon>
        <taxon>Magnoliopsida</taxon>
        <taxon>Liliopsida</taxon>
        <taxon>Poales</taxon>
        <taxon>Poaceae</taxon>
        <taxon>PACMAD clade</taxon>
        <taxon>Panicoideae</taxon>
        <taxon>Panicodae</taxon>
        <taxon>Paniceae</taxon>
        <taxon>Panicinae</taxon>
        <taxon>Panicum</taxon>
        <taxon>Panicum sect. Hiantes</taxon>
    </lineage>
</organism>
<proteinExistence type="predicted"/>